<proteinExistence type="predicted"/>
<dbReference type="GO" id="GO:0008170">
    <property type="term" value="F:N-methyltransferase activity"/>
    <property type="evidence" value="ECO:0007669"/>
    <property type="project" value="InterPro"/>
</dbReference>
<dbReference type="InterPro" id="IPR003356">
    <property type="entry name" value="DNA_methylase_A-5"/>
</dbReference>
<dbReference type="CDD" id="cd02440">
    <property type="entry name" value="AdoMet_MTases"/>
    <property type="match status" value="1"/>
</dbReference>
<evidence type="ECO:0000313" key="5">
    <source>
        <dbReference type="EMBL" id="VBB08582.1"/>
    </source>
</evidence>
<dbReference type="GO" id="GO:0003677">
    <property type="term" value="F:DNA binding"/>
    <property type="evidence" value="ECO:0007669"/>
    <property type="project" value="InterPro"/>
</dbReference>
<dbReference type="Pfam" id="PF00271">
    <property type="entry name" value="Helicase_C"/>
    <property type="match status" value="1"/>
</dbReference>
<dbReference type="SUPFAM" id="SSF52540">
    <property type="entry name" value="P-loop containing nucleoside triphosphate hydrolases"/>
    <property type="match status" value="2"/>
</dbReference>
<dbReference type="InterPro" id="IPR027417">
    <property type="entry name" value="P-loop_NTPase"/>
</dbReference>
<feature type="domain" description="Helicase C-terminal" evidence="4">
    <location>
        <begin position="1556"/>
        <end position="1714"/>
    </location>
</feature>
<dbReference type="EMBL" id="UPPP01000094">
    <property type="protein sequence ID" value="VBB08582.1"/>
    <property type="molecule type" value="Genomic_DNA"/>
</dbReference>
<name>A0A498REP9_9FIRM</name>
<dbReference type="InterPro" id="IPR001650">
    <property type="entry name" value="Helicase_C-like"/>
</dbReference>
<evidence type="ECO:0000313" key="6">
    <source>
        <dbReference type="Proteomes" id="UP000277811"/>
    </source>
</evidence>
<dbReference type="Proteomes" id="UP000277811">
    <property type="component" value="Unassembled WGS sequence"/>
</dbReference>
<dbReference type="PRINTS" id="PR00507">
    <property type="entry name" value="N12N6MTFRASE"/>
</dbReference>
<dbReference type="PROSITE" id="PS51194">
    <property type="entry name" value="HELICASE_CTER"/>
    <property type="match status" value="1"/>
</dbReference>
<keyword evidence="1" id="KW-0175">Coiled coil</keyword>
<dbReference type="Pfam" id="PF04851">
    <property type="entry name" value="ResIII"/>
    <property type="match status" value="1"/>
</dbReference>
<reference evidence="5 6" key="1">
    <citation type="submission" date="2018-06" db="EMBL/GenBank/DDBJ databases">
        <authorList>
            <person name="Strepis N."/>
        </authorList>
    </citation>
    <scope>NUCLEOTIDE SEQUENCE [LARGE SCALE GENOMIC DNA]</scope>
    <source>
        <strain evidence="5">LUCI</strain>
    </source>
</reference>
<dbReference type="InterPro" id="IPR052933">
    <property type="entry name" value="DNA_Protect_Modify"/>
</dbReference>
<evidence type="ECO:0000259" key="4">
    <source>
        <dbReference type="PROSITE" id="PS51194"/>
    </source>
</evidence>
<dbReference type="GO" id="GO:0016787">
    <property type="term" value="F:hydrolase activity"/>
    <property type="evidence" value="ECO:0007669"/>
    <property type="project" value="InterPro"/>
</dbReference>
<evidence type="ECO:0000259" key="3">
    <source>
        <dbReference type="PROSITE" id="PS51192"/>
    </source>
</evidence>
<feature type="region of interest" description="Disordered" evidence="2">
    <location>
        <begin position="711"/>
        <end position="731"/>
    </location>
</feature>
<dbReference type="InterPro" id="IPR014001">
    <property type="entry name" value="Helicase_ATP-bd"/>
</dbReference>
<dbReference type="OrthoDB" id="9814088at2"/>
<dbReference type="InterPro" id="IPR006935">
    <property type="entry name" value="Helicase/UvrB_N"/>
</dbReference>
<keyword evidence="5" id="KW-0489">Methyltransferase</keyword>
<dbReference type="GO" id="GO:0032259">
    <property type="term" value="P:methylation"/>
    <property type="evidence" value="ECO:0007669"/>
    <property type="project" value="UniProtKB-KW"/>
</dbReference>
<dbReference type="RefSeq" id="WP_122629459.1">
    <property type="nucleotide sequence ID" value="NZ_UPPP01000094.1"/>
</dbReference>
<dbReference type="Gene3D" id="3.40.50.300">
    <property type="entry name" value="P-loop containing nucleotide triphosphate hydrolases"/>
    <property type="match status" value="2"/>
</dbReference>
<accession>A0A498REP9</accession>
<feature type="region of interest" description="Disordered" evidence="2">
    <location>
        <begin position="269"/>
        <end position="300"/>
    </location>
</feature>
<keyword evidence="6" id="KW-1185">Reference proteome</keyword>
<dbReference type="SMART" id="SM00487">
    <property type="entry name" value="DEXDc"/>
    <property type="match status" value="1"/>
</dbReference>
<feature type="coiled-coil region" evidence="1">
    <location>
        <begin position="1267"/>
        <end position="1314"/>
    </location>
</feature>
<dbReference type="PROSITE" id="PS51192">
    <property type="entry name" value="HELICASE_ATP_BIND_1"/>
    <property type="match status" value="1"/>
</dbReference>
<evidence type="ECO:0000256" key="1">
    <source>
        <dbReference type="SAM" id="Coils"/>
    </source>
</evidence>
<dbReference type="InterPro" id="IPR029063">
    <property type="entry name" value="SAM-dependent_MTases_sf"/>
</dbReference>
<dbReference type="SUPFAM" id="SSF53335">
    <property type="entry name" value="S-adenosyl-L-methionine-dependent methyltransferases"/>
    <property type="match status" value="1"/>
</dbReference>
<keyword evidence="5" id="KW-0808">Transferase</keyword>
<dbReference type="PANTHER" id="PTHR41313:SF1">
    <property type="entry name" value="DNA METHYLASE ADENINE-SPECIFIC DOMAIN-CONTAINING PROTEIN"/>
    <property type="match status" value="1"/>
</dbReference>
<dbReference type="Gene3D" id="3.40.50.150">
    <property type="entry name" value="Vaccinia Virus protein VP39"/>
    <property type="match status" value="1"/>
</dbReference>
<dbReference type="PANTHER" id="PTHR41313">
    <property type="entry name" value="ADENINE-SPECIFIC METHYLTRANSFERASE"/>
    <property type="match status" value="1"/>
</dbReference>
<sequence length="1961" mass="221618">MDEKMAQLAKTRQELEDQVLQQITSSMAAWKAFLGTVGRMYKYPYTDQLMIHAQRPQAHACAEMELWNRRFHRRIKRGAKGIALFFQDGRWQKIKYVFDLNDTYIQKDADAPPVLLWTLEEASEQTVCQALKDLYQSTETDFLPLIADVAARLIAKLADKKNLLASLPSGFVKQPDEQELEWRLRKFIIDSTCYVIFSRCQKEPVVSLAEYETLLPAVLTKDSILRIAESVSHCTTNLLRAIENAIKAPQPVEPVAASPVKLHVVVKTETPPPEAETGTQTPVDQTKPPQPLSAEASAPAMPLPAASDENFDLTVKSYPSGAKARYQRTVSALTLLKQLEATNRQATREEQEILAGYAGWGGLSQVFAPNNLTWKKEYQEVHDLLTEKEYRSARASILTAFYTPLPIIQAMYDGVRRLGFQGGKILEPSCGIGNFIGAVPEALKQTSFFYGVEIDELTARIAKQLYPAAAIQNIGFEKAKFPNDTFDLLIGNVPFGNFAVYDPTYKDKLSIHEYFFAKSLDVLKDGALLALIASKFLLDKKGSAFREYLAKRAHLLAALRLPDTAFLQAGTNVPMDILFFRKTAAAPEPNWLELGETADGIEINRYYLEHPDHILGALTKSNHRFSGGSTCMPKKAELTLLLANVMESWQACPPQSQAIEISSQSPPPVHDRLADSCPEPQKTSLFDLEASPLIPETPIEMMTSASDIVTPPVRKEAPLPPEQPLQKPATPSDLFDQEEEAVPKTLKAPDNIRNFSYMIQNKHLYYREDNELVLQEVSDGTYRRIEALIALRDIVYDLLFVQMHSLDAALIQAKQALLTQRYDAFVRTYGLINSRANKLAFVEDSSYYLLCSLEILDEDGNLERKADIFTKRTIAPHQPVTQVETASEALTVSMNEKGKADLHFMAALLSKEPNEESYKAITDDLQGTLFFDPAAKNWQTADEYLSGNVRTKLRLVEQLAETDPAYASHVAALKQIQPKELTAAEIDVRLGAVWIDAKYIQEFMLETFQTPTNLRQLIRVEYAAYTSEWNISAKTQVSGDDVAAYTTYGTKRSNAYQLLEEALNLRDIRIYDTIVENGQEKRVLNQQATTLAVQKQEAIKRAFRDWIFRDAERRQTLVSLYNERFNSTRPRVYDGSHLVFPGMSPAISLRKHQKDAIAHILYGNNVLLAHKVGAGKTFTMAAAAMESKRLGLCTKSIIVVPNHLVEQWAVEFLRLYPAANLLVTRKKDFEKAHRKRFCSKIATGTYDAIIIGHSQFEKIPISPERREALIQNQIDDITDSLEELKSENGQSFSIKQMEKIKKQLEVRLETQLKTERKDDVVTFEQLGVDRLFVDEAHSYKNLFIYTKMHNVAGLSTTDAQKSSDMFAKCRYIDEITNNKGIVFATGTPVSNSMTELYTMKRYLLYKRLEEMGLSHFDSWAATFGETVTVIELAPEGKGYRARTRFARFFNLPELMNVFREAADIQTADMLKLPVPESIYETIVAKPTSYQKDMVDALSKRAERVHKRLVKPHEDNMLKITGDGRKLGLDQRLLNLALPDDPNSKVNQCAQNILKFWLSGKLQKLTQLVFCDLSTPKADGSFSIYNDMREKLIQAGIPCEEIRFIHEAETDQQKKDLFARVRAGKIRVLFGSTQKMGAGTNVQDRLIAIHDLDCPWRPGDLEQRAGRIVRQGNNNETVYIFRYVTEATFDSYLYQTIENKQKFISQIMTSKAPVRSCEDIDDEVLSYAEIKALCAGNPLIKEKMNLDIEVARLRLLAADDKSKRYQLEDKLSKNYPAQLKSAEEAIAALQEDLKMERQHAIVKDTFIGIEILDTFYTDKNAAGEKLLAICSEKSECEPTLIGQYRGFLLALRYDLFDNEFKLQLKGKRTHECSMGTSATGNFTRMDHLLTDISKKLSETQDKLQGIHMQIVAAQKELEKPFAEEQELKEKEARLIELNALLSTDAQDGSSQQAADQLEEQIA</sequence>
<evidence type="ECO:0000256" key="2">
    <source>
        <dbReference type="SAM" id="MobiDB-lite"/>
    </source>
</evidence>
<dbReference type="Pfam" id="PF02384">
    <property type="entry name" value="N6_Mtase"/>
    <property type="match status" value="1"/>
</dbReference>
<gene>
    <name evidence="5" type="ORF">LUCI_3860</name>
</gene>
<dbReference type="GO" id="GO:0005524">
    <property type="term" value="F:ATP binding"/>
    <property type="evidence" value="ECO:0007669"/>
    <property type="project" value="InterPro"/>
</dbReference>
<organism evidence="5 6">
    <name type="scientific">Lucifera butyrica</name>
    <dbReference type="NCBI Taxonomy" id="1351585"/>
    <lineage>
        <taxon>Bacteria</taxon>
        <taxon>Bacillati</taxon>
        <taxon>Bacillota</taxon>
        <taxon>Negativicutes</taxon>
        <taxon>Veillonellales</taxon>
        <taxon>Veillonellaceae</taxon>
        <taxon>Lucifera</taxon>
    </lineage>
</organism>
<feature type="domain" description="Helicase ATP-binding" evidence="3">
    <location>
        <begin position="1157"/>
        <end position="1406"/>
    </location>
</feature>
<protein>
    <submittedName>
        <fullName evidence="5">N12 class n6 adenine-specific dna methyltransferase signature</fullName>
    </submittedName>
</protein>